<feature type="transmembrane region" description="Helical" evidence="1">
    <location>
        <begin position="95"/>
        <end position="115"/>
    </location>
</feature>
<keyword evidence="3" id="KW-1185">Reference proteome</keyword>
<dbReference type="RefSeq" id="WP_066566568.1">
    <property type="nucleotide sequence ID" value="NZ_CP015622.1"/>
</dbReference>
<feature type="transmembrane region" description="Helical" evidence="1">
    <location>
        <begin position="127"/>
        <end position="151"/>
    </location>
</feature>
<protein>
    <recommendedName>
        <fullName evidence="4">DUF2567 domain-containing protein</fullName>
    </recommendedName>
</protein>
<dbReference type="KEGG" id="ccjz:ccrud_09205"/>
<organism evidence="2 3">
    <name type="scientific">Corynebacterium crudilactis</name>
    <dbReference type="NCBI Taxonomy" id="1652495"/>
    <lineage>
        <taxon>Bacteria</taxon>
        <taxon>Bacillati</taxon>
        <taxon>Actinomycetota</taxon>
        <taxon>Actinomycetes</taxon>
        <taxon>Mycobacteriales</taxon>
        <taxon>Corynebacteriaceae</taxon>
        <taxon>Corynebacterium</taxon>
    </lineage>
</organism>
<feature type="transmembrane region" description="Helical" evidence="1">
    <location>
        <begin position="44"/>
        <end position="68"/>
    </location>
</feature>
<accession>A0A172QUP4</accession>
<name>A0A172QUP4_9CORY</name>
<keyword evidence="1" id="KW-1133">Transmembrane helix</keyword>
<evidence type="ECO:0008006" key="4">
    <source>
        <dbReference type="Google" id="ProtNLM"/>
    </source>
</evidence>
<gene>
    <name evidence="2" type="ORF">ccrud_09205</name>
</gene>
<dbReference type="Proteomes" id="UP000076929">
    <property type="component" value="Chromosome"/>
</dbReference>
<keyword evidence="1" id="KW-0812">Transmembrane</keyword>
<evidence type="ECO:0000313" key="2">
    <source>
        <dbReference type="EMBL" id="ANE04360.1"/>
    </source>
</evidence>
<keyword evidence="1" id="KW-0472">Membrane</keyword>
<dbReference type="OrthoDB" id="4428081at2"/>
<dbReference type="STRING" id="1652495.ccrud_09205"/>
<sequence length="214" mass="22516">MTYPDISTDRNPYEGYAGDGRVGELKYSERPKKSGSWLNISKSVGIYAGVLAITLAIFAIAGILWGLIRPTYTAYVEDAESASIAVETNTAFTGYAWFVIATGVLAAAIALIVFLRSIHTRGPLMLVWLGIVSTAGSAAFLVFGGVASAFLHGSPSDYADAIGESFNIAPTITPGVAIAVAPFLAVCIYWCAAFVTPEEDASEDSLVADLTNES</sequence>
<reference evidence="2 3" key="1">
    <citation type="submission" date="2016-05" db="EMBL/GenBank/DDBJ databases">
        <title>Complete genome sequence of Corynebacterium crudilactis, a new Corynebacterium species isolated from raw cow's milk.</title>
        <authorList>
            <person name="Christian R."/>
            <person name="Zimmermann J."/>
            <person name="Lipski A."/>
            <person name="Kalinowski J."/>
        </authorList>
    </citation>
    <scope>NUCLEOTIDE SEQUENCE [LARGE SCALE GENOMIC DNA]</scope>
    <source>
        <strain evidence="2 3">JZ16</strain>
    </source>
</reference>
<feature type="transmembrane region" description="Helical" evidence="1">
    <location>
        <begin position="171"/>
        <end position="195"/>
    </location>
</feature>
<proteinExistence type="predicted"/>
<dbReference type="AlphaFoldDB" id="A0A172QUP4"/>
<evidence type="ECO:0000313" key="3">
    <source>
        <dbReference type="Proteomes" id="UP000076929"/>
    </source>
</evidence>
<dbReference type="EMBL" id="CP015622">
    <property type="protein sequence ID" value="ANE04360.1"/>
    <property type="molecule type" value="Genomic_DNA"/>
</dbReference>
<evidence type="ECO:0000256" key="1">
    <source>
        <dbReference type="SAM" id="Phobius"/>
    </source>
</evidence>